<keyword evidence="1" id="KW-0472">Membrane</keyword>
<dbReference type="VEuPathDB" id="TriTrypDB:TcIL3000.11.12020"/>
<accession>G0V237</accession>
<dbReference type="GO" id="GO:0016887">
    <property type="term" value="F:ATP hydrolysis activity"/>
    <property type="evidence" value="ECO:0007669"/>
    <property type="project" value="InterPro"/>
</dbReference>
<sequence>MQSLYFSGYYFHGEVLTPLSSDFMVHYLLLVAAAALAAVLLVGRWWCQQHKYQEVVRSITGTFCRHSLYHRPVEDAKCDHSGILLNAALLSIMKHAEDKKGQALRAKRDTGKARDGHGKRAVVFLFDPLKSDAELTVGRFSFDCVGFFCPSVALRFFNLQGVLRRHKVAHMATGGSWMSVSDGIDVTYQRYRKDEPTTQMVDHVLHLRAKGPDAAERLHQFVDHSLKDYIEDLTHSLDHVRYHFRLVDGERRLRFRRTTLSTCKSFATLFFPQKEALLRRLQQFHTKQGRFAVEGIPYKMGFLVYGGAGTGKTSVVSAMAAYTGRHVISLYLPLLTADEQLMDVFLSRTLWCVEEYHPFKFRLEDVIILFEDVSPDDGIIRCRQLSASQTTRQDEETYCSPRSRLSTQEGKGCEGSLPSLSALLNVIDGTVDMYSLIVVMTTRDPTGIDPALLRPGRFGYKICLQDLRLQELIELAGLYFGTVQHQSVESGNWGNDREPAEQRGNMPRQLDSVDKQHVCQCVTAIGTTDFSINGAVAESLCTRSNSLNEFLNKILELYSSG</sequence>
<protein>
    <submittedName>
        <fullName evidence="3">Uncharacterized protein TCIL3000_11_12020</fullName>
    </submittedName>
</protein>
<dbReference type="EMBL" id="HE575324">
    <property type="protein sequence ID" value="CCC95709.1"/>
    <property type="molecule type" value="Genomic_DNA"/>
</dbReference>
<dbReference type="SUPFAM" id="SSF52540">
    <property type="entry name" value="P-loop containing nucleoside triphosphate hydrolases"/>
    <property type="match status" value="1"/>
</dbReference>
<name>G0V237_TRYCI</name>
<dbReference type="GO" id="GO:0005524">
    <property type="term" value="F:ATP binding"/>
    <property type="evidence" value="ECO:0007669"/>
    <property type="project" value="InterPro"/>
</dbReference>
<evidence type="ECO:0000259" key="2">
    <source>
        <dbReference type="Pfam" id="PF00004"/>
    </source>
</evidence>
<evidence type="ECO:0000313" key="3">
    <source>
        <dbReference type="EMBL" id="CCC95709.1"/>
    </source>
</evidence>
<keyword evidence="1" id="KW-1133">Transmembrane helix</keyword>
<reference evidence="3" key="1">
    <citation type="journal article" date="2012" name="Proc. Natl. Acad. Sci. U.S.A.">
        <title>Antigenic diversity is generated by distinct evolutionary mechanisms in African trypanosome species.</title>
        <authorList>
            <person name="Jackson A.P."/>
            <person name="Berry A."/>
            <person name="Aslett M."/>
            <person name="Allison H.C."/>
            <person name="Burton P."/>
            <person name="Vavrova-Anderson J."/>
            <person name="Brown R."/>
            <person name="Browne H."/>
            <person name="Corton N."/>
            <person name="Hauser H."/>
            <person name="Gamble J."/>
            <person name="Gilderthorp R."/>
            <person name="Marcello L."/>
            <person name="McQuillan J."/>
            <person name="Otto T.D."/>
            <person name="Quail M.A."/>
            <person name="Sanders M.J."/>
            <person name="van Tonder A."/>
            <person name="Ginger M.L."/>
            <person name="Field M.C."/>
            <person name="Barry J.D."/>
            <person name="Hertz-Fowler C."/>
            <person name="Berriman M."/>
        </authorList>
    </citation>
    <scope>NUCLEOTIDE SEQUENCE</scope>
    <source>
        <strain evidence="3">IL3000</strain>
    </source>
</reference>
<dbReference type="InterPro" id="IPR003959">
    <property type="entry name" value="ATPase_AAA_core"/>
</dbReference>
<keyword evidence="1" id="KW-0812">Transmembrane</keyword>
<dbReference type="AlphaFoldDB" id="G0V237"/>
<dbReference type="Pfam" id="PF00004">
    <property type="entry name" value="AAA"/>
    <property type="match status" value="1"/>
</dbReference>
<gene>
    <name evidence="3" type="ORF">TCIL3000_11_12020</name>
</gene>
<dbReference type="Gene3D" id="3.40.50.300">
    <property type="entry name" value="P-loop containing nucleotide triphosphate hydrolases"/>
    <property type="match status" value="1"/>
</dbReference>
<dbReference type="InterPro" id="IPR027417">
    <property type="entry name" value="P-loop_NTPase"/>
</dbReference>
<dbReference type="PANTHER" id="PTHR23070">
    <property type="entry name" value="BCS1 AAA-TYPE ATPASE"/>
    <property type="match status" value="1"/>
</dbReference>
<organism evidence="3">
    <name type="scientific">Trypanosoma congolense (strain IL3000)</name>
    <dbReference type="NCBI Taxonomy" id="1068625"/>
    <lineage>
        <taxon>Eukaryota</taxon>
        <taxon>Discoba</taxon>
        <taxon>Euglenozoa</taxon>
        <taxon>Kinetoplastea</taxon>
        <taxon>Metakinetoplastina</taxon>
        <taxon>Trypanosomatida</taxon>
        <taxon>Trypanosomatidae</taxon>
        <taxon>Trypanosoma</taxon>
        <taxon>Nannomonas</taxon>
    </lineage>
</organism>
<feature type="transmembrane region" description="Helical" evidence="1">
    <location>
        <begin position="24"/>
        <end position="47"/>
    </location>
</feature>
<proteinExistence type="predicted"/>
<feature type="domain" description="ATPase AAA-type core" evidence="2">
    <location>
        <begin position="418"/>
        <end position="464"/>
    </location>
</feature>
<evidence type="ECO:0000256" key="1">
    <source>
        <dbReference type="SAM" id="Phobius"/>
    </source>
</evidence>
<dbReference type="InterPro" id="IPR050747">
    <property type="entry name" value="Mitochondrial_chaperone_BCS1"/>
</dbReference>